<organism evidence="1 2">
    <name type="scientific">Lodderomyces elongisporus (strain ATCC 11503 / CBS 2605 / JCM 1781 / NBRC 1676 / NRRL YB-4239)</name>
    <name type="common">Yeast</name>
    <name type="synonym">Saccharomyces elongisporus</name>
    <dbReference type="NCBI Taxonomy" id="379508"/>
    <lineage>
        <taxon>Eukaryota</taxon>
        <taxon>Fungi</taxon>
        <taxon>Dikarya</taxon>
        <taxon>Ascomycota</taxon>
        <taxon>Saccharomycotina</taxon>
        <taxon>Pichiomycetes</taxon>
        <taxon>Debaryomycetaceae</taxon>
        <taxon>Candida/Lodderomyces clade</taxon>
        <taxon>Lodderomyces</taxon>
    </lineage>
</organism>
<evidence type="ECO:0000313" key="1">
    <source>
        <dbReference type="EMBL" id="EDK46496.1"/>
    </source>
</evidence>
<dbReference type="EMBL" id="CH981530">
    <property type="protein sequence ID" value="EDK46496.1"/>
    <property type="molecule type" value="Genomic_DNA"/>
</dbReference>
<evidence type="ECO:0000313" key="2">
    <source>
        <dbReference type="Proteomes" id="UP000001996"/>
    </source>
</evidence>
<accession>A5E4Y8</accession>
<dbReference type="InParanoid" id="A5E4Y8"/>
<dbReference type="KEGG" id="lel:PVL30_005407"/>
<dbReference type="Proteomes" id="UP000001996">
    <property type="component" value="Unassembled WGS sequence"/>
</dbReference>
<dbReference type="VEuPathDB" id="FungiDB:LELG_04677"/>
<dbReference type="GeneID" id="5231179"/>
<gene>
    <name evidence="1" type="ORF">LELG_04677</name>
</gene>
<name>A5E4Y8_LODEL</name>
<keyword evidence="2" id="KW-1185">Reference proteome</keyword>
<proteinExistence type="predicted"/>
<dbReference type="AlphaFoldDB" id="A5E4Y8"/>
<protein>
    <submittedName>
        <fullName evidence="1">Uncharacterized protein</fullName>
    </submittedName>
</protein>
<sequence>MPSDDPNLLSLEILDANLTELLVRDSVRNIIRSYYEGDEYKQKQINEANIDDSYLEMSADSDKLLMLTVLLGSVVLEALDLVMSLKINSEVDLGEIGKSLEHGRETGTGTATATDILITHKKSRRSIEDVLRQCGYFWVDERLVTLDTSSCQINGKTIADDVGTTDNSDTSILSATLATDTSVATTATTAATAATTTARVLDEEVHVDLDNWYCECHSFQSKINDDLIVMAREDPRFESFTVANKSNKVWQILCRLYCNQYLPLPICSHLLCLLIIIYNYQVYKESL</sequence>
<dbReference type="HOGENOM" id="CLU_1134165_0_0_1"/>
<reference evidence="1 2" key="1">
    <citation type="journal article" date="2009" name="Nature">
        <title>Evolution of pathogenicity and sexual reproduction in eight Candida genomes.</title>
        <authorList>
            <person name="Butler G."/>
            <person name="Rasmussen M.D."/>
            <person name="Lin M.F."/>
            <person name="Santos M.A."/>
            <person name="Sakthikumar S."/>
            <person name="Munro C.A."/>
            <person name="Rheinbay E."/>
            <person name="Grabherr M."/>
            <person name="Forche A."/>
            <person name="Reedy J.L."/>
            <person name="Agrafioti I."/>
            <person name="Arnaud M.B."/>
            <person name="Bates S."/>
            <person name="Brown A.J."/>
            <person name="Brunke S."/>
            <person name="Costanzo M.C."/>
            <person name="Fitzpatrick D.A."/>
            <person name="de Groot P.W."/>
            <person name="Harris D."/>
            <person name="Hoyer L.L."/>
            <person name="Hube B."/>
            <person name="Klis F.M."/>
            <person name="Kodira C."/>
            <person name="Lennard N."/>
            <person name="Logue M.E."/>
            <person name="Martin R."/>
            <person name="Neiman A.M."/>
            <person name="Nikolaou E."/>
            <person name="Quail M.A."/>
            <person name="Quinn J."/>
            <person name="Santos M.C."/>
            <person name="Schmitzberger F.F."/>
            <person name="Sherlock G."/>
            <person name="Shah P."/>
            <person name="Silverstein K.A."/>
            <person name="Skrzypek M.S."/>
            <person name="Soll D."/>
            <person name="Staggs R."/>
            <person name="Stansfield I."/>
            <person name="Stumpf M.P."/>
            <person name="Sudbery P.E."/>
            <person name="Srikantha T."/>
            <person name="Zeng Q."/>
            <person name="Berman J."/>
            <person name="Berriman M."/>
            <person name="Heitman J."/>
            <person name="Gow N.A."/>
            <person name="Lorenz M.C."/>
            <person name="Birren B.W."/>
            <person name="Kellis M."/>
            <person name="Cuomo C.A."/>
        </authorList>
    </citation>
    <scope>NUCLEOTIDE SEQUENCE [LARGE SCALE GENOMIC DNA]</scope>
    <source>
        <strain evidence="2">ATCC 11503 / BCRC 21390 / CBS 2605 / JCM 1781 / NBRC 1676 / NRRL YB-4239</strain>
    </source>
</reference>